<dbReference type="Proteomes" id="UP000494173">
    <property type="component" value="Unassembled WGS sequence"/>
</dbReference>
<sequence>MFCGAIAVFVGVGSSLSRWFRKRRGRFRVFCFPTKETNHGKRLMNGIFKRLLNVKGMVVESARIVDGPLRPEPVLEVHVRAGKAAPRCSRCGRKRRGYGRGGGVRRWRHRDFGCWRVGQVAMMPRVDCPGCGVVVASVPWAEPGSSRNSCAVCSDARSDGPGAN</sequence>
<evidence type="ECO:0008006" key="3">
    <source>
        <dbReference type="Google" id="ProtNLM"/>
    </source>
</evidence>
<protein>
    <recommendedName>
        <fullName evidence="3">Transposase</fullName>
    </recommendedName>
</protein>
<reference evidence="1 2" key="1">
    <citation type="submission" date="2019-10" db="EMBL/GenBank/DDBJ databases">
        <authorList>
            <consortium name="Melissa Lawson"/>
            <person name="O'neill I."/>
        </authorList>
    </citation>
    <scope>NUCLEOTIDE SEQUENCE [LARGE SCALE GENOMIC DNA]</scope>
    <source>
        <strain evidence="1">LH_24</strain>
    </source>
</reference>
<comment type="caution">
    <text evidence="1">The sequence shown here is derived from an EMBL/GenBank/DDBJ whole genome shotgun (WGS) entry which is preliminary data.</text>
</comment>
<name>A0ABD7VPQ4_BIFBR</name>
<evidence type="ECO:0000313" key="2">
    <source>
        <dbReference type="Proteomes" id="UP000494173"/>
    </source>
</evidence>
<evidence type="ECO:0000313" key="1">
    <source>
        <dbReference type="EMBL" id="VWQ14015.1"/>
    </source>
</evidence>
<dbReference type="AlphaFoldDB" id="A0ABD7VPQ4"/>
<proteinExistence type="predicted"/>
<organism evidence="1 2">
    <name type="scientific">Bifidobacterium breve</name>
    <dbReference type="NCBI Taxonomy" id="1685"/>
    <lineage>
        <taxon>Bacteria</taxon>
        <taxon>Bacillati</taxon>
        <taxon>Actinomycetota</taxon>
        <taxon>Actinomycetes</taxon>
        <taxon>Bifidobacteriales</taxon>
        <taxon>Bifidobacteriaceae</taxon>
        <taxon>Bifidobacterium</taxon>
    </lineage>
</organism>
<dbReference type="EMBL" id="CABWKB010000001">
    <property type="protein sequence ID" value="VWQ14015.1"/>
    <property type="molecule type" value="Genomic_DNA"/>
</dbReference>
<gene>
    <name evidence="1" type="ORF">BIFLH24_00446</name>
</gene>
<accession>A0ABD7VPQ4</accession>